<dbReference type="PANTHER" id="PTHR44167:SF24">
    <property type="entry name" value="SERINE_THREONINE-PROTEIN KINASE CHK2"/>
    <property type="match status" value="1"/>
</dbReference>
<dbReference type="InterPro" id="IPR008271">
    <property type="entry name" value="Ser/Thr_kinase_AS"/>
</dbReference>
<sequence length="259" mass="27010">MVALESLRRAGRMIRRSPPPLPHYAHQEDAAGAKDEEPPIDPHLGAMAGEKRGISGIEYELDALVAIKSAIASGKEEEGNGGAALLPEAALFAACRGIPAVVGFRAHRKQRRAGWRQLLTNVEAIGALGIVHGDIKPENVLVGNGTDGRTLFVICDFGLIGSAVSHPGHTAGLRARVPEDLLTRAGFDVLNGLLQIEPQDRLTPAAALQLPWFAEEDPRGILQDGASAVQYEGQADAGSGSTDAGCSGQISAGNAPNSV</sequence>
<accession>A0AAV5DRT5</accession>
<proteinExistence type="predicted"/>
<dbReference type="SUPFAM" id="SSF56112">
    <property type="entry name" value="Protein kinase-like (PK-like)"/>
    <property type="match status" value="1"/>
</dbReference>
<dbReference type="Gene3D" id="1.10.510.10">
    <property type="entry name" value="Transferase(Phosphotransferase) domain 1"/>
    <property type="match status" value="1"/>
</dbReference>
<dbReference type="InterPro" id="IPR000719">
    <property type="entry name" value="Prot_kinase_dom"/>
</dbReference>
<protein>
    <recommendedName>
        <fullName evidence="2">Protein kinase domain-containing protein</fullName>
    </recommendedName>
</protein>
<feature type="region of interest" description="Disordered" evidence="1">
    <location>
        <begin position="232"/>
        <end position="259"/>
    </location>
</feature>
<dbReference type="GO" id="GO:0044773">
    <property type="term" value="P:mitotic DNA damage checkpoint signaling"/>
    <property type="evidence" value="ECO:0007669"/>
    <property type="project" value="TreeGrafter"/>
</dbReference>
<dbReference type="InterPro" id="IPR011009">
    <property type="entry name" value="Kinase-like_dom_sf"/>
</dbReference>
<name>A0AAV5DRT5_ELECO</name>
<feature type="compositionally biased region" description="Polar residues" evidence="1">
    <location>
        <begin position="239"/>
        <end position="259"/>
    </location>
</feature>
<evidence type="ECO:0000256" key="1">
    <source>
        <dbReference type="SAM" id="MobiDB-lite"/>
    </source>
</evidence>
<dbReference type="Proteomes" id="UP001054889">
    <property type="component" value="Unassembled WGS sequence"/>
</dbReference>
<evidence type="ECO:0000259" key="2">
    <source>
        <dbReference type="SMART" id="SM00220"/>
    </source>
</evidence>
<dbReference type="GO" id="GO:0005524">
    <property type="term" value="F:ATP binding"/>
    <property type="evidence" value="ECO:0007669"/>
    <property type="project" value="InterPro"/>
</dbReference>
<dbReference type="AlphaFoldDB" id="A0AAV5DRT5"/>
<reference evidence="3" key="1">
    <citation type="journal article" date="2018" name="DNA Res.">
        <title>Multiple hybrid de novo genome assembly of finger millet, an orphan allotetraploid crop.</title>
        <authorList>
            <person name="Hatakeyama M."/>
            <person name="Aluri S."/>
            <person name="Balachadran M.T."/>
            <person name="Sivarajan S.R."/>
            <person name="Patrignani A."/>
            <person name="Gruter S."/>
            <person name="Poveda L."/>
            <person name="Shimizu-Inatsugi R."/>
            <person name="Baeten J."/>
            <person name="Francoijs K.J."/>
            <person name="Nataraja K.N."/>
            <person name="Reddy Y.A.N."/>
            <person name="Phadnis S."/>
            <person name="Ravikumar R.L."/>
            <person name="Schlapbach R."/>
            <person name="Sreeman S.M."/>
            <person name="Shimizu K.K."/>
        </authorList>
    </citation>
    <scope>NUCLEOTIDE SEQUENCE</scope>
</reference>
<dbReference type="SMART" id="SM00220">
    <property type="entry name" value="S_TKc"/>
    <property type="match status" value="1"/>
</dbReference>
<dbReference type="GO" id="GO:0004674">
    <property type="term" value="F:protein serine/threonine kinase activity"/>
    <property type="evidence" value="ECO:0007669"/>
    <property type="project" value="TreeGrafter"/>
</dbReference>
<comment type="caution">
    <text evidence="3">The sequence shown here is derived from an EMBL/GenBank/DDBJ whole genome shotgun (WGS) entry which is preliminary data.</text>
</comment>
<evidence type="ECO:0000313" key="4">
    <source>
        <dbReference type="Proteomes" id="UP001054889"/>
    </source>
</evidence>
<dbReference type="EMBL" id="BQKI01000031">
    <property type="protein sequence ID" value="GJN13081.1"/>
    <property type="molecule type" value="Genomic_DNA"/>
</dbReference>
<feature type="domain" description="Protein kinase" evidence="2">
    <location>
        <begin position="49"/>
        <end position="213"/>
    </location>
</feature>
<feature type="compositionally biased region" description="Basic and acidic residues" evidence="1">
    <location>
        <begin position="25"/>
        <end position="37"/>
    </location>
</feature>
<dbReference type="PANTHER" id="PTHR44167">
    <property type="entry name" value="OVARIAN-SPECIFIC SERINE/THREONINE-PROTEIN KINASE LOK-RELATED"/>
    <property type="match status" value="1"/>
</dbReference>
<dbReference type="GO" id="GO:0005634">
    <property type="term" value="C:nucleus"/>
    <property type="evidence" value="ECO:0007669"/>
    <property type="project" value="TreeGrafter"/>
</dbReference>
<keyword evidence="4" id="KW-1185">Reference proteome</keyword>
<gene>
    <name evidence="3" type="primary">ga31415</name>
    <name evidence="3" type="ORF">PR202_ga31415</name>
</gene>
<reference evidence="3" key="2">
    <citation type="submission" date="2021-12" db="EMBL/GenBank/DDBJ databases">
        <title>Resequencing data analysis of finger millet.</title>
        <authorList>
            <person name="Hatakeyama M."/>
            <person name="Aluri S."/>
            <person name="Balachadran M.T."/>
            <person name="Sivarajan S.R."/>
            <person name="Poveda L."/>
            <person name="Shimizu-Inatsugi R."/>
            <person name="Schlapbach R."/>
            <person name="Sreeman S.M."/>
            <person name="Shimizu K.K."/>
        </authorList>
    </citation>
    <scope>NUCLEOTIDE SEQUENCE</scope>
</reference>
<feature type="region of interest" description="Disordered" evidence="1">
    <location>
        <begin position="14"/>
        <end position="47"/>
    </location>
</feature>
<dbReference type="PROSITE" id="PS00108">
    <property type="entry name" value="PROTEIN_KINASE_ST"/>
    <property type="match status" value="1"/>
</dbReference>
<organism evidence="3 4">
    <name type="scientific">Eleusine coracana subsp. coracana</name>
    <dbReference type="NCBI Taxonomy" id="191504"/>
    <lineage>
        <taxon>Eukaryota</taxon>
        <taxon>Viridiplantae</taxon>
        <taxon>Streptophyta</taxon>
        <taxon>Embryophyta</taxon>
        <taxon>Tracheophyta</taxon>
        <taxon>Spermatophyta</taxon>
        <taxon>Magnoliopsida</taxon>
        <taxon>Liliopsida</taxon>
        <taxon>Poales</taxon>
        <taxon>Poaceae</taxon>
        <taxon>PACMAD clade</taxon>
        <taxon>Chloridoideae</taxon>
        <taxon>Cynodonteae</taxon>
        <taxon>Eleusininae</taxon>
        <taxon>Eleusine</taxon>
    </lineage>
</organism>
<evidence type="ECO:0000313" key="3">
    <source>
        <dbReference type="EMBL" id="GJN13081.1"/>
    </source>
</evidence>